<proteinExistence type="predicted"/>
<dbReference type="PROSITE" id="PS50011">
    <property type="entry name" value="PROTEIN_KINASE_DOM"/>
    <property type="match status" value="1"/>
</dbReference>
<dbReference type="SMART" id="SM00220">
    <property type="entry name" value="S_TKc"/>
    <property type="match status" value="1"/>
</dbReference>
<accession>A0A060TH49</accession>
<evidence type="ECO:0000259" key="13">
    <source>
        <dbReference type="PROSITE" id="PS50011"/>
    </source>
</evidence>
<gene>
    <name evidence="14" type="ORF">GNLVRS02_ARAD1D35970g</name>
</gene>
<evidence type="ECO:0000256" key="5">
    <source>
        <dbReference type="ARBA" id="ARBA00022553"/>
    </source>
</evidence>
<dbReference type="GO" id="GO:0005829">
    <property type="term" value="C:cytosol"/>
    <property type="evidence" value="ECO:0007669"/>
    <property type="project" value="TreeGrafter"/>
</dbReference>
<protein>
    <recommendedName>
        <fullName evidence="2">non-specific serine/threonine protein kinase</fullName>
        <ecNumber evidence="2">2.7.11.1</ecNumber>
    </recommendedName>
</protein>
<dbReference type="SUPFAM" id="SSF56112">
    <property type="entry name" value="Protein kinase-like (PK-like)"/>
    <property type="match status" value="1"/>
</dbReference>
<keyword evidence="8" id="KW-0418">Kinase</keyword>
<dbReference type="GO" id="GO:0045719">
    <property type="term" value="P:negative regulation of glycogen biosynthetic process"/>
    <property type="evidence" value="ECO:0007669"/>
    <property type="project" value="TreeGrafter"/>
</dbReference>
<dbReference type="EMBL" id="HG937694">
    <property type="protein sequence ID" value="CDP38496.1"/>
    <property type="molecule type" value="Genomic_DNA"/>
</dbReference>
<evidence type="ECO:0000256" key="11">
    <source>
        <dbReference type="ARBA" id="ARBA00048679"/>
    </source>
</evidence>
<evidence type="ECO:0000256" key="12">
    <source>
        <dbReference type="SAM" id="MobiDB-lite"/>
    </source>
</evidence>
<feature type="compositionally biased region" description="Low complexity" evidence="12">
    <location>
        <begin position="211"/>
        <end position="233"/>
    </location>
</feature>
<dbReference type="PROSITE" id="PS00108">
    <property type="entry name" value="PROTEIN_KINASE_ST"/>
    <property type="match status" value="1"/>
</dbReference>
<dbReference type="GO" id="GO:0004674">
    <property type="term" value="F:protein serine/threonine kinase activity"/>
    <property type="evidence" value="ECO:0007669"/>
    <property type="project" value="UniProtKB-KW"/>
</dbReference>
<dbReference type="GO" id="GO:0035556">
    <property type="term" value="P:intracellular signal transduction"/>
    <property type="evidence" value="ECO:0007669"/>
    <property type="project" value="TreeGrafter"/>
</dbReference>
<feature type="domain" description="Protein kinase" evidence="13">
    <location>
        <begin position="718"/>
        <end position="977"/>
    </location>
</feature>
<dbReference type="Pfam" id="PF00069">
    <property type="entry name" value="Pkinase"/>
    <property type="match status" value="1"/>
</dbReference>
<dbReference type="GO" id="GO:0005634">
    <property type="term" value="C:nucleus"/>
    <property type="evidence" value="ECO:0007669"/>
    <property type="project" value="TreeGrafter"/>
</dbReference>
<evidence type="ECO:0000313" key="14">
    <source>
        <dbReference type="EMBL" id="CDP38496.1"/>
    </source>
</evidence>
<reference evidence="14" key="1">
    <citation type="submission" date="2014-02" db="EMBL/GenBank/DDBJ databases">
        <authorList>
            <person name="Genoscope - CEA"/>
        </authorList>
    </citation>
    <scope>NUCLEOTIDE SEQUENCE</scope>
    <source>
        <strain evidence="14">LS3</strain>
    </source>
</reference>
<feature type="compositionally biased region" description="Low complexity" evidence="12">
    <location>
        <begin position="669"/>
        <end position="681"/>
    </location>
</feature>
<evidence type="ECO:0000256" key="10">
    <source>
        <dbReference type="ARBA" id="ARBA00047899"/>
    </source>
</evidence>
<dbReference type="InterPro" id="IPR000719">
    <property type="entry name" value="Prot_kinase_dom"/>
</dbReference>
<dbReference type="Gene3D" id="3.30.200.20">
    <property type="entry name" value="Phosphorylase Kinase, domain 1"/>
    <property type="match status" value="1"/>
</dbReference>
<dbReference type="GO" id="GO:0005524">
    <property type="term" value="F:ATP binding"/>
    <property type="evidence" value="ECO:0007669"/>
    <property type="project" value="UniProtKB-KW"/>
</dbReference>
<keyword evidence="3" id="KW-0963">Cytoplasm</keyword>
<evidence type="ECO:0000256" key="4">
    <source>
        <dbReference type="ARBA" id="ARBA00022527"/>
    </source>
</evidence>
<keyword evidence="4" id="KW-0723">Serine/threonine-protein kinase</keyword>
<feature type="compositionally biased region" description="Polar residues" evidence="12">
    <location>
        <begin position="32"/>
        <end position="41"/>
    </location>
</feature>
<dbReference type="FunFam" id="3.30.200.20:FF:000314">
    <property type="entry name" value="Serine/threonine protein kinase"/>
    <property type="match status" value="1"/>
</dbReference>
<keyword evidence="6" id="KW-0808">Transferase</keyword>
<comment type="subcellular location">
    <subcellularLocation>
        <location evidence="1">Cytoplasm</location>
    </subcellularLocation>
</comment>
<keyword evidence="5" id="KW-0597">Phosphoprotein</keyword>
<dbReference type="InterPro" id="IPR011009">
    <property type="entry name" value="Kinase-like_dom_sf"/>
</dbReference>
<keyword evidence="9" id="KW-0067">ATP-binding</keyword>
<evidence type="ECO:0000256" key="3">
    <source>
        <dbReference type="ARBA" id="ARBA00022490"/>
    </source>
</evidence>
<dbReference type="AlphaFoldDB" id="A0A060TH49"/>
<dbReference type="PANTHER" id="PTHR24346:SF51">
    <property type="entry name" value="PAS DOMAIN-CONTAINING SERINE_THREONINE-PROTEIN KINASE"/>
    <property type="match status" value="1"/>
</dbReference>
<dbReference type="EC" id="2.7.11.1" evidence="2"/>
<sequence>MDNEVRPHQRKRPSFHLDIPSSEDEDDKRSRQSSIAMPQTPLVSSEDAILRFCSQSLQSYSYSESAKSTIASRIQALKRSLDYLRDHPSQLDHIRQSLVFYSAQNRGALNKALTTLRNSASSASLSILNNLSPYNQQLIKDTHTGPLEQFTAMLLVLEQSYSGGGDGGESSPIVRRSSRIFTPPATSSPITSTAVPERNATSSFLLQGVPTTATGSTTTISSGSPASSARGSGDTASDPSHKRTVTTVPPMNNELQVLEALSTPYIDVTFASLIQRTSSVTSFPFMLHSASTTNLTPLHPSPSSLALGDSDRDRSIHPSHRQATRQCIFTTSSEAPFKIMSLNDIGCLVFGMSQSDMKSRTILDVMPSYAHDTLVKQMEPMDPGVLICGALLPILKSNGQVNLASFWAKLNSSRSFIVWVIEEVISDIARVKCHKGTVIGSVSAASPCQVYQNLENADLNELFYPSLEQQSIGNVYRTMSVDGKRFPCSLRLENDDYVLESLPYMAGTVIITHDMNIVSYNENFVRSLFGYMDPLQGKPIDTIVPNFSKYCYRIRDDIFGGNDEAFRCMGLVIPEHMFRKISVQSDTSSEDDAEELLAEYTRFLDSTGIVAMAANGQTIYIDVQLRVVSFQHLALWISFFRDDETHAESQLPSQLKLLMQKRRVRLHQSSPSLSSTISIDSNSDESASDSTAPTAPEDNMPYTPELGAQRRTKKFKDFDIVQKMGEGAYGKVALARYKREPRYQVVIKSVIKERILVDTWTRDRKLGTIPNEIKVMATLNSAEPRHENIIRLLDFFEDDDFYHIEMERHGNPGTDLFDLIELKPSMPESECKSIFRQIVSAVSHLHHHGIVHRDIKDENVVVDEKTGVVKLIDFGSSAFLKQGPFDVFVGTIDYAAPEVLGGRPYSGKPQDIWALGILLYTLVYKENPFYNVDEIMEGELRIPFVMSDDCIDLIRLVLRRDLNKRPCIQDIESHQWLQ</sequence>
<name>A0A060TH49_BLAAD</name>
<dbReference type="Gene3D" id="1.10.510.10">
    <property type="entry name" value="Transferase(Phosphotransferase) domain 1"/>
    <property type="match status" value="1"/>
</dbReference>
<dbReference type="PANTHER" id="PTHR24346">
    <property type="entry name" value="MAP/MICROTUBULE AFFINITY-REGULATING KINASE"/>
    <property type="match status" value="1"/>
</dbReference>
<reference evidence="14" key="2">
    <citation type="submission" date="2014-06" db="EMBL/GenBank/DDBJ databases">
        <title>The complete genome of Blastobotrys (Arxula) adeninivorans LS3 - a yeast of biotechnological interest.</title>
        <authorList>
            <person name="Kunze G."/>
            <person name="Gaillardin C."/>
            <person name="Czernicka M."/>
            <person name="Durrens P."/>
            <person name="Martin T."/>
            <person name="Boer E."/>
            <person name="Gabaldon T."/>
            <person name="Cruz J."/>
            <person name="Talla E."/>
            <person name="Marck C."/>
            <person name="Goffeau A."/>
            <person name="Barbe V."/>
            <person name="Baret P."/>
            <person name="Baronian K."/>
            <person name="Beier S."/>
            <person name="Bleykasten C."/>
            <person name="Bode R."/>
            <person name="Casaregola S."/>
            <person name="Despons L."/>
            <person name="Fairhead C."/>
            <person name="Giersberg M."/>
            <person name="Gierski P."/>
            <person name="Hahnel U."/>
            <person name="Hartmann A."/>
            <person name="Jankowska D."/>
            <person name="Jubin C."/>
            <person name="Jung P."/>
            <person name="Lafontaine I."/>
            <person name="Leh-Louis V."/>
            <person name="Lemaire M."/>
            <person name="Marcet-Houben M."/>
            <person name="Mascher M."/>
            <person name="Morel G."/>
            <person name="Richard G.-F."/>
            <person name="Riechen J."/>
            <person name="Sacerdot C."/>
            <person name="Sarkar A."/>
            <person name="Savel G."/>
            <person name="Schacherer J."/>
            <person name="Sherman D."/>
            <person name="Straub M.-L."/>
            <person name="Stein N."/>
            <person name="Thierry A."/>
            <person name="Trautwein-Schult A."/>
            <person name="Westhof E."/>
            <person name="Worch S."/>
            <person name="Dujon B."/>
            <person name="Souciet J.-L."/>
            <person name="Wincker P."/>
            <person name="Scholz U."/>
            <person name="Neuveglise N."/>
        </authorList>
    </citation>
    <scope>NUCLEOTIDE SEQUENCE</scope>
    <source>
        <strain evidence="14">LS3</strain>
    </source>
</reference>
<feature type="region of interest" description="Disordered" evidence="12">
    <location>
        <begin position="211"/>
        <end position="250"/>
    </location>
</feature>
<organism evidence="14">
    <name type="scientific">Blastobotrys adeninivorans</name>
    <name type="common">Yeast</name>
    <name type="synonym">Arxula adeninivorans</name>
    <dbReference type="NCBI Taxonomy" id="409370"/>
    <lineage>
        <taxon>Eukaryota</taxon>
        <taxon>Fungi</taxon>
        <taxon>Dikarya</taxon>
        <taxon>Ascomycota</taxon>
        <taxon>Saccharomycotina</taxon>
        <taxon>Dipodascomycetes</taxon>
        <taxon>Dipodascales</taxon>
        <taxon>Trichomonascaceae</taxon>
        <taxon>Blastobotrys</taxon>
    </lineage>
</organism>
<comment type="catalytic activity">
    <reaction evidence="11">
        <text>L-seryl-[protein] + ATP = O-phospho-L-seryl-[protein] + ADP + H(+)</text>
        <dbReference type="Rhea" id="RHEA:17989"/>
        <dbReference type="Rhea" id="RHEA-COMP:9863"/>
        <dbReference type="Rhea" id="RHEA-COMP:11604"/>
        <dbReference type="ChEBI" id="CHEBI:15378"/>
        <dbReference type="ChEBI" id="CHEBI:29999"/>
        <dbReference type="ChEBI" id="CHEBI:30616"/>
        <dbReference type="ChEBI" id="CHEBI:83421"/>
        <dbReference type="ChEBI" id="CHEBI:456216"/>
        <dbReference type="EC" id="2.7.11.1"/>
    </reaction>
</comment>
<comment type="catalytic activity">
    <reaction evidence="10">
        <text>L-threonyl-[protein] + ATP = O-phospho-L-threonyl-[protein] + ADP + H(+)</text>
        <dbReference type="Rhea" id="RHEA:46608"/>
        <dbReference type="Rhea" id="RHEA-COMP:11060"/>
        <dbReference type="Rhea" id="RHEA-COMP:11605"/>
        <dbReference type="ChEBI" id="CHEBI:15378"/>
        <dbReference type="ChEBI" id="CHEBI:30013"/>
        <dbReference type="ChEBI" id="CHEBI:30616"/>
        <dbReference type="ChEBI" id="CHEBI:61977"/>
        <dbReference type="ChEBI" id="CHEBI:456216"/>
        <dbReference type="EC" id="2.7.11.1"/>
    </reaction>
</comment>
<dbReference type="InterPro" id="IPR008271">
    <property type="entry name" value="Ser/Thr_kinase_AS"/>
</dbReference>
<dbReference type="FunFam" id="1.10.510.10:FF:000320">
    <property type="entry name" value="Serine/threonine protein kinase"/>
    <property type="match status" value="1"/>
</dbReference>
<evidence type="ECO:0000256" key="6">
    <source>
        <dbReference type="ARBA" id="ARBA00022679"/>
    </source>
</evidence>
<feature type="region of interest" description="Disordered" evidence="12">
    <location>
        <begin position="1"/>
        <end position="41"/>
    </location>
</feature>
<feature type="region of interest" description="Disordered" evidence="12">
    <location>
        <begin position="669"/>
        <end position="706"/>
    </location>
</feature>
<dbReference type="GO" id="GO:0060917">
    <property type="term" value="P:regulation of (1-&gt;6)-beta-D-glucan biosynthetic process"/>
    <property type="evidence" value="ECO:0007669"/>
    <property type="project" value="UniProtKB-ARBA"/>
</dbReference>
<dbReference type="PhylomeDB" id="A0A060TH49"/>
<evidence type="ECO:0000256" key="1">
    <source>
        <dbReference type="ARBA" id="ARBA00004496"/>
    </source>
</evidence>
<keyword evidence="7" id="KW-0547">Nucleotide-binding</keyword>
<dbReference type="CDD" id="cd14004">
    <property type="entry name" value="STKc_PASK"/>
    <property type="match status" value="1"/>
</dbReference>
<evidence type="ECO:0000256" key="7">
    <source>
        <dbReference type="ARBA" id="ARBA00022741"/>
    </source>
</evidence>
<evidence type="ECO:0000256" key="9">
    <source>
        <dbReference type="ARBA" id="ARBA00022840"/>
    </source>
</evidence>
<evidence type="ECO:0000256" key="8">
    <source>
        <dbReference type="ARBA" id="ARBA00022777"/>
    </source>
</evidence>
<evidence type="ECO:0000256" key="2">
    <source>
        <dbReference type="ARBA" id="ARBA00012513"/>
    </source>
</evidence>